<feature type="domain" description="Kinesin motor" evidence="8">
    <location>
        <begin position="14"/>
        <end position="96"/>
    </location>
</feature>
<dbReference type="GO" id="GO:0003777">
    <property type="term" value="F:microtubule motor activity"/>
    <property type="evidence" value="ECO:0007669"/>
    <property type="project" value="InterPro"/>
</dbReference>
<comment type="similarity">
    <text evidence="7">Belongs to the TRAFAC class myosin-kinesin ATPase superfamily. Kinesin family.</text>
</comment>
<dbReference type="GO" id="GO:0051231">
    <property type="term" value="P:spindle elongation"/>
    <property type="evidence" value="ECO:0007669"/>
    <property type="project" value="TreeGrafter"/>
</dbReference>
<evidence type="ECO:0000259" key="8">
    <source>
        <dbReference type="PROSITE" id="PS50067"/>
    </source>
</evidence>
<dbReference type="AlphaFoldDB" id="A0A2M3ZDN5"/>
<keyword evidence="6" id="KW-0206">Cytoskeleton</keyword>
<dbReference type="InterPro" id="IPR036961">
    <property type="entry name" value="Kinesin_motor_dom_sf"/>
</dbReference>
<comment type="caution">
    <text evidence="7">Lacks conserved residue(s) required for the propagation of feature annotation.</text>
</comment>
<comment type="subcellular location">
    <subcellularLocation>
        <location evidence="1">Cytoplasm</location>
        <location evidence="1">Cytoskeleton</location>
    </subcellularLocation>
</comment>
<sequence>MPEEALKNEGEIENVRVVVRVRPMDKNELDSGCQNVIKVDKANRSVTVVKPTANSSEPPKVYYFDNVFGEDSTQVRALTSSYSLLPTHRAYRRLML</sequence>
<dbReference type="GO" id="GO:0008017">
    <property type="term" value="F:microtubule binding"/>
    <property type="evidence" value="ECO:0007669"/>
    <property type="project" value="InterPro"/>
</dbReference>
<evidence type="ECO:0000256" key="5">
    <source>
        <dbReference type="ARBA" id="ARBA00023054"/>
    </source>
</evidence>
<reference evidence="9" key="1">
    <citation type="submission" date="2018-01" db="EMBL/GenBank/DDBJ databases">
        <title>An insight into the sialome of Amazonian anophelines.</title>
        <authorList>
            <person name="Ribeiro J.M."/>
            <person name="Scarpassa V."/>
            <person name="Calvo E."/>
        </authorList>
    </citation>
    <scope>NUCLEOTIDE SEQUENCE</scope>
    <source>
        <tissue evidence="9">Salivary glands</tissue>
    </source>
</reference>
<evidence type="ECO:0000256" key="1">
    <source>
        <dbReference type="ARBA" id="ARBA00004245"/>
    </source>
</evidence>
<evidence type="ECO:0000256" key="7">
    <source>
        <dbReference type="PROSITE-ProRule" id="PRU00283"/>
    </source>
</evidence>
<name>A0A2M3ZDN5_9DIPT</name>
<dbReference type="SUPFAM" id="SSF52540">
    <property type="entry name" value="P-loop containing nucleoside triphosphate hydrolases"/>
    <property type="match status" value="1"/>
</dbReference>
<evidence type="ECO:0000256" key="6">
    <source>
        <dbReference type="ARBA" id="ARBA00023212"/>
    </source>
</evidence>
<dbReference type="PROSITE" id="PS50067">
    <property type="entry name" value="KINESIN_MOTOR_2"/>
    <property type="match status" value="1"/>
</dbReference>
<evidence type="ECO:0000313" key="9">
    <source>
        <dbReference type="EMBL" id="MBW26667.1"/>
    </source>
</evidence>
<keyword evidence="2" id="KW-0963">Cytoplasm</keyword>
<keyword evidence="4" id="KW-0067">ATP-binding</keyword>
<dbReference type="Gene3D" id="3.40.850.10">
    <property type="entry name" value="Kinesin motor domain"/>
    <property type="match status" value="1"/>
</dbReference>
<evidence type="ECO:0000256" key="3">
    <source>
        <dbReference type="ARBA" id="ARBA00022741"/>
    </source>
</evidence>
<protein>
    <recommendedName>
        <fullName evidence="8">Kinesin motor domain-containing protein</fullName>
    </recommendedName>
</protein>
<dbReference type="PANTHER" id="PTHR47969">
    <property type="entry name" value="CHROMOSOME-ASSOCIATED KINESIN KIF4A-RELATED"/>
    <property type="match status" value="1"/>
</dbReference>
<evidence type="ECO:0000256" key="4">
    <source>
        <dbReference type="ARBA" id="ARBA00022840"/>
    </source>
</evidence>
<proteinExistence type="inferred from homology"/>
<dbReference type="GO" id="GO:0007018">
    <property type="term" value="P:microtubule-based movement"/>
    <property type="evidence" value="ECO:0007669"/>
    <property type="project" value="InterPro"/>
</dbReference>
<keyword evidence="5" id="KW-0175">Coiled coil</keyword>
<dbReference type="InterPro" id="IPR001752">
    <property type="entry name" value="Kinesin_motor_dom"/>
</dbReference>
<dbReference type="GO" id="GO:0005524">
    <property type="term" value="F:ATP binding"/>
    <property type="evidence" value="ECO:0007669"/>
    <property type="project" value="UniProtKB-KW"/>
</dbReference>
<dbReference type="EMBL" id="GGFM01005916">
    <property type="protein sequence ID" value="MBW26667.1"/>
    <property type="molecule type" value="Transcribed_RNA"/>
</dbReference>
<accession>A0A2M3ZDN5</accession>
<keyword evidence="3" id="KW-0547">Nucleotide-binding</keyword>
<evidence type="ECO:0000256" key="2">
    <source>
        <dbReference type="ARBA" id="ARBA00022490"/>
    </source>
</evidence>
<dbReference type="GO" id="GO:0005875">
    <property type="term" value="C:microtubule associated complex"/>
    <property type="evidence" value="ECO:0007669"/>
    <property type="project" value="TreeGrafter"/>
</dbReference>
<dbReference type="InterPro" id="IPR027640">
    <property type="entry name" value="Kinesin-like_fam"/>
</dbReference>
<dbReference type="GO" id="GO:0007052">
    <property type="term" value="P:mitotic spindle organization"/>
    <property type="evidence" value="ECO:0007669"/>
    <property type="project" value="TreeGrafter"/>
</dbReference>
<dbReference type="PANTHER" id="PTHR47969:SF15">
    <property type="entry name" value="CHROMOSOME-ASSOCIATED KINESIN KIF4A-RELATED"/>
    <property type="match status" value="1"/>
</dbReference>
<organism evidence="9">
    <name type="scientific">Anopheles braziliensis</name>
    <dbReference type="NCBI Taxonomy" id="58242"/>
    <lineage>
        <taxon>Eukaryota</taxon>
        <taxon>Metazoa</taxon>
        <taxon>Ecdysozoa</taxon>
        <taxon>Arthropoda</taxon>
        <taxon>Hexapoda</taxon>
        <taxon>Insecta</taxon>
        <taxon>Pterygota</taxon>
        <taxon>Neoptera</taxon>
        <taxon>Endopterygota</taxon>
        <taxon>Diptera</taxon>
        <taxon>Nematocera</taxon>
        <taxon>Culicoidea</taxon>
        <taxon>Culicidae</taxon>
        <taxon>Anophelinae</taxon>
        <taxon>Anopheles</taxon>
    </lineage>
</organism>
<dbReference type="InterPro" id="IPR027417">
    <property type="entry name" value="P-loop_NTPase"/>
</dbReference>